<accession>A0A4C1WHN0</accession>
<dbReference type="AlphaFoldDB" id="A0A4C1WHN0"/>
<dbReference type="EMBL" id="BGZK01000549">
    <property type="protein sequence ID" value="GBP49615.1"/>
    <property type="molecule type" value="Genomic_DNA"/>
</dbReference>
<proteinExistence type="predicted"/>
<comment type="caution">
    <text evidence="1">The sequence shown here is derived from an EMBL/GenBank/DDBJ whole genome shotgun (WGS) entry which is preliminary data.</text>
</comment>
<gene>
    <name evidence="1" type="ORF">EVAR_37397_1</name>
</gene>
<keyword evidence="2" id="KW-1185">Reference proteome</keyword>
<reference evidence="1 2" key="1">
    <citation type="journal article" date="2019" name="Commun. Biol.">
        <title>The bagworm genome reveals a unique fibroin gene that provides high tensile strength.</title>
        <authorList>
            <person name="Kono N."/>
            <person name="Nakamura H."/>
            <person name="Ohtoshi R."/>
            <person name="Tomita M."/>
            <person name="Numata K."/>
            <person name="Arakawa K."/>
        </authorList>
    </citation>
    <scope>NUCLEOTIDE SEQUENCE [LARGE SCALE GENOMIC DNA]</scope>
</reference>
<sequence length="173" mass="18880">MEESGGARVRAANNEIGQYLFDSDFIVSRECSVRKICGGGLHRRAVRQPCRRRPAKSAGVLETTLIVFIDSTHRSVHFDGQTSIRTAGEWVITGAHGHFQFAGITIFNQPSFEARPALDSKEEGLGSQACHADSVAGSRQPATESAWLLIIIGNDAGWQPEPMRTHMGGTEKF</sequence>
<protein>
    <submittedName>
        <fullName evidence="1">Uncharacterized protein</fullName>
    </submittedName>
</protein>
<name>A0A4C1WHN0_EUMVA</name>
<dbReference type="Proteomes" id="UP000299102">
    <property type="component" value="Unassembled WGS sequence"/>
</dbReference>
<organism evidence="1 2">
    <name type="scientific">Eumeta variegata</name>
    <name type="common">Bagworm moth</name>
    <name type="synonym">Eumeta japonica</name>
    <dbReference type="NCBI Taxonomy" id="151549"/>
    <lineage>
        <taxon>Eukaryota</taxon>
        <taxon>Metazoa</taxon>
        <taxon>Ecdysozoa</taxon>
        <taxon>Arthropoda</taxon>
        <taxon>Hexapoda</taxon>
        <taxon>Insecta</taxon>
        <taxon>Pterygota</taxon>
        <taxon>Neoptera</taxon>
        <taxon>Endopterygota</taxon>
        <taxon>Lepidoptera</taxon>
        <taxon>Glossata</taxon>
        <taxon>Ditrysia</taxon>
        <taxon>Tineoidea</taxon>
        <taxon>Psychidae</taxon>
        <taxon>Oiketicinae</taxon>
        <taxon>Eumeta</taxon>
    </lineage>
</organism>
<evidence type="ECO:0000313" key="2">
    <source>
        <dbReference type="Proteomes" id="UP000299102"/>
    </source>
</evidence>
<evidence type="ECO:0000313" key="1">
    <source>
        <dbReference type="EMBL" id="GBP49615.1"/>
    </source>
</evidence>